<protein>
    <submittedName>
        <fullName evidence="2">Glucosaminidase domain-containing protein</fullName>
    </submittedName>
</protein>
<dbReference type="RefSeq" id="WP_320384245.1">
    <property type="nucleotide sequence ID" value="NZ_JAROCA020000001.1"/>
</dbReference>
<dbReference type="Proteomes" id="UP001228376">
    <property type="component" value="Unassembled WGS sequence"/>
</dbReference>
<keyword evidence="3" id="KW-1185">Reference proteome</keyword>
<accession>A0ABU5CE53</accession>
<dbReference type="Gene3D" id="2.30.30.40">
    <property type="entry name" value="SH3 Domains"/>
    <property type="match status" value="5"/>
</dbReference>
<feature type="signal peptide" evidence="1">
    <location>
        <begin position="1"/>
        <end position="33"/>
    </location>
</feature>
<evidence type="ECO:0000256" key="1">
    <source>
        <dbReference type="SAM" id="SignalP"/>
    </source>
</evidence>
<name>A0ABU5CE53_9BACI</name>
<feature type="chain" id="PRO_5046747243" evidence="1">
    <location>
        <begin position="34"/>
        <end position="581"/>
    </location>
</feature>
<evidence type="ECO:0000313" key="2">
    <source>
        <dbReference type="EMBL" id="MDY0404616.1"/>
    </source>
</evidence>
<sequence length="581" mass="64375">MLVSLFKTRQIMRKVFACLILAAAFVIPHGVHADTSLQGVALKDPTNVYQKASTNAKVLKSYQKGSVLIYESHNSSWYKAKVKVNGKYVNGYIDKNDVDTATNSPKSLSGLALKNPTAVYASASSDSKKLKTYAVGKKLTYRTFTSQWYQATVYVNGKKKTGYIYQNDTETAAASESFEGIATANPAHVYKEASRDGGSWKNYQTGSILKYEAFSQNWYQATVYVNGKRKTGFIHHADVTNAVSNPQTLQGIALEKSTGVYSQATTGSKKLKSYAEGTILKFQTFAGSWYKATVYVSGKKKTGYIYANHVEELFEGKQKALNGRAVKKPTNVYQKPSRSGKTWKSYQSGTILKFEPFSKNWFKATVYVSGKAKTGYIHASDVTTEDITNITKYPYTFKHMVDMQMKNGGPKSDGAGKIKATREEVEYYANPSNFRKGTDAYYQFLDLSQSAGLNEKEVNEKVLKGEGILEGEAKAFIDAGKANNINEAYLIAHTIHETGHGTSTLAKGVPVDEKGNIVKDKKKANIVYNMYGYGAKDSCPVECGVKYAFDHKWFTPYESIVGEPNRSRQTIFPKAKIPCIK</sequence>
<organism evidence="2 3">
    <name type="scientific">Tigheibacillus jepli</name>
    <dbReference type="NCBI Taxonomy" id="3035914"/>
    <lineage>
        <taxon>Bacteria</taxon>
        <taxon>Bacillati</taxon>
        <taxon>Bacillota</taxon>
        <taxon>Bacilli</taxon>
        <taxon>Bacillales</taxon>
        <taxon>Bacillaceae</taxon>
        <taxon>Tigheibacillus</taxon>
    </lineage>
</organism>
<evidence type="ECO:0000313" key="3">
    <source>
        <dbReference type="Proteomes" id="UP001228376"/>
    </source>
</evidence>
<comment type="caution">
    <text evidence="2">The sequence shown here is derived from an EMBL/GenBank/DDBJ whole genome shotgun (WGS) entry which is preliminary data.</text>
</comment>
<keyword evidence="1" id="KW-0732">Signal</keyword>
<dbReference type="EMBL" id="JAROCA020000001">
    <property type="protein sequence ID" value="MDY0404616.1"/>
    <property type="molecule type" value="Genomic_DNA"/>
</dbReference>
<reference evidence="2 3" key="1">
    <citation type="submission" date="2023-10" db="EMBL/GenBank/DDBJ databases">
        <title>179-bfca-hs.</title>
        <authorList>
            <person name="Miliotis G."/>
            <person name="Sengupta P."/>
            <person name="Hameed A."/>
            <person name="Chuvochina M."/>
            <person name="Mcdonagh F."/>
            <person name="Simpson A.C."/>
            <person name="Singh N.K."/>
            <person name="Rekha P.D."/>
            <person name="Raman K."/>
            <person name="Hugenholtz P."/>
            <person name="Venkateswaran K."/>
        </authorList>
    </citation>
    <scope>NUCLEOTIDE SEQUENCE [LARGE SCALE GENOMIC DNA]</scope>
    <source>
        <strain evidence="2 3">179-BFC-A-HS</strain>
    </source>
</reference>
<gene>
    <name evidence="2" type="ORF">P5G51_003625</name>
</gene>
<proteinExistence type="predicted"/>